<dbReference type="Gene3D" id="2.70.70.10">
    <property type="entry name" value="Glucose Permease (Domain IIA)"/>
    <property type="match status" value="1"/>
</dbReference>
<proteinExistence type="inferred from homology"/>
<feature type="region of interest" description="Disordered" evidence="3">
    <location>
        <begin position="231"/>
        <end position="383"/>
    </location>
</feature>
<dbReference type="Pfam" id="PF06737">
    <property type="entry name" value="Transglycosylas"/>
    <property type="match status" value="1"/>
</dbReference>
<dbReference type="InterPro" id="IPR023346">
    <property type="entry name" value="Lysozyme-like_dom_sf"/>
</dbReference>
<dbReference type="CDD" id="cd13925">
    <property type="entry name" value="RPF"/>
    <property type="match status" value="1"/>
</dbReference>
<keyword evidence="6" id="KW-1185">Reference proteome</keyword>
<dbReference type="Proteomes" id="UP001589716">
    <property type="component" value="Unassembled WGS sequence"/>
</dbReference>
<gene>
    <name evidence="5" type="ORF">ACFFTP_24140</name>
</gene>
<dbReference type="CDD" id="cd12797">
    <property type="entry name" value="M23_peptidase"/>
    <property type="match status" value="1"/>
</dbReference>
<dbReference type="Gene3D" id="3.10.350.10">
    <property type="entry name" value="LysM domain"/>
    <property type="match status" value="1"/>
</dbReference>
<dbReference type="SMART" id="SM00257">
    <property type="entry name" value="LysM"/>
    <property type="match status" value="1"/>
</dbReference>
<dbReference type="PANTHER" id="PTHR21666">
    <property type="entry name" value="PEPTIDASE-RELATED"/>
    <property type="match status" value="1"/>
</dbReference>
<dbReference type="Gene3D" id="1.10.530.10">
    <property type="match status" value="1"/>
</dbReference>
<dbReference type="SUPFAM" id="SSF53955">
    <property type="entry name" value="Lysozyme-like"/>
    <property type="match status" value="1"/>
</dbReference>
<evidence type="ECO:0000313" key="5">
    <source>
        <dbReference type="EMBL" id="MFB9557264.1"/>
    </source>
</evidence>
<feature type="compositionally biased region" description="Low complexity" evidence="3">
    <location>
        <begin position="342"/>
        <end position="352"/>
    </location>
</feature>
<dbReference type="Pfam" id="PF01551">
    <property type="entry name" value="Peptidase_M23"/>
    <property type="match status" value="1"/>
</dbReference>
<dbReference type="PANTHER" id="PTHR21666:SF270">
    <property type="entry name" value="MUREIN HYDROLASE ACTIVATOR ENVC"/>
    <property type="match status" value="1"/>
</dbReference>
<comment type="similarity">
    <text evidence="1">Belongs to the transglycosylase family. Rpf subfamily.</text>
</comment>
<dbReference type="CDD" id="cd00118">
    <property type="entry name" value="LysM"/>
    <property type="match status" value="1"/>
</dbReference>
<sequence length="495" mass="51606">MAVRGKHRRYQPSRINRASLTVTAGGAGMALPLIGAGTAQAASLDVWEKLASCESSSNWQINTGNGYFGGLQFTQATWERYGGTHFAPRADLASKDQQIAVAERVLKGQGPGAWAACAPRAGLDAARESDGPDRGDRPSGTAAQTAGVRPLAQAALPVQRTGPAGGGAPASPTTVPTVREMYTVTPGDSLSKIAREQHVRGGWPRLYEANRTVVGTDPDLIHPGQRLTLRIAAPAAPSARPDVRPQPKPDARPSTPPKQLPKQTPKPRTTAKPPTAPGAKTSTAPTARPSTPPAAKPAPTRPAAQPVHRPAPRPVTEPAAKPSVKPPARPVAKPVAKPPARPATKPAARPAARPAPKPPAAGFTSPVADGDIGTRYRKQGSSWSSGYHTGVDFPVPTGTSVRAVATGRVVSAGWAGAYGYEVVIRHQDGRYSQYAHLSALTVREGQRVNTGQRIGRSGSTGNSSGPHLHFEVRTGPGYGSDIDPLAYLRARGVSI</sequence>
<dbReference type="InterPro" id="IPR011055">
    <property type="entry name" value="Dup_hybrid_motif"/>
</dbReference>
<dbReference type="InterPro" id="IPR010618">
    <property type="entry name" value="RPF"/>
</dbReference>
<feature type="region of interest" description="Disordered" evidence="3">
    <location>
        <begin position="448"/>
        <end position="467"/>
    </location>
</feature>
<dbReference type="PRINTS" id="PR01217">
    <property type="entry name" value="PRICHEXTENSN"/>
</dbReference>
<protein>
    <submittedName>
        <fullName evidence="5">Peptidoglycan DD-metalloendopeptidase family protein</fullName>
    </submittedName>
</protein>
<dbReference type="InterPro" id="IPR036779">
    <property type="entry name" value="LysM_dom_sf"/>
</dbReference>
<dbReference type="SUPFAM" id="SSF51261">
    <property type="entry name" value="Duplicated hybrid motif"/>
    <property type="match status" value="1"/>
</dbReference>
<feature type="compositionally biased region" description="Basic and acidic residues" evidence="3">
    <location>
        <begin position="241"/>
        <end position="251"/>
    </location>
</feature>
<comment type="caution">
    <text evidence="5">The sequence shown here is derived from an EMBL/GenBank/DDBJ whole genome shotgun (WGS) entry which is preliminary data.</text>
</comment>
<dbReference type="RefSeq" id="WP_345484148.1">
    <property type="nucleotide sequence ID" value="NZ_BAAAWU010000001.1"/>
</dbReference>
<dbReference type="InterPro" id="IPR018392">
    <property type="entry name" value="LysM"/>
</dbReference>
<feature type="compositionally biased region" description="Low complexity" evidence="3">
    <location>
        <begin position="260"/>
        <end position="289"/>
    </location>
</feature>
<reference evidence="5 6" key="1">
    <citation type="submission" date="2024-09" db="EMBL/GenBank/DDBJ databases">
        <authorList>
            <person name="Sun Q."/>
            <person name="Mori K."/>
        </authorList>
    </citation>
    <scope>NUCLEOTIDE SEQUENCE [LARGE SCALE GENOMIC DNA]</scope>
    <source>
        <strain evidence="5 6">JCM 4414</strain>
    </source>
</reference>
<evidence type="ECO:0000256" key="1">
    <source>
        <dbReference type="ARBA" id="ARBA00010830"/>
    </source>
</evidence>
<feature type="domain" description="LysM" evidence="4">
    <location>
        <begin position="180"/>
        <end position="229"/>
    </location>
</feature>
<evidence type="ECO:0000256" key="3">
    <source>
        <dbReference type="SAM" id="MobiDB-lite"/>
    </source>
</evidence>
<organism evidence="5 6">
    <name type="scientific">Streptomyces roseoviridis</name>
    <dbReference type="NCBI Taxonomy" id="67361"/>
    <lineage>
        <taxon>Bacteria</taxon>
        <taxon>Bacillati</taxon>
        <taxon>Actinomycetota</taxon>
        <taxon>Actinomycetes</taxon>
        <taxon>Kitasatosporales</taxon>
        <taxon>Streptomycetaceae</taxon>
        <taxon>Streptomyces</taxon>
    </lineage>
</organism>
<evidence type="ECO:0000259" key="4">
    <source>
        <dbReference type="PROSITE" id="PS51782"/>
    </source>
</evidence>
<evidence type="ECO:0000313" key="6">
    <source>
        <dbReference type="Proteomes" id="UP001589716"/>
    </source>
</evidence>
<dbReference type="SUPFAM" id="SSF54106">
    <property type="entry name" value="LysM domain"/>
    <property type="match status" value="1"/>
</dbReference>
<dbReference type="Pfam" id="PF01476">
    <property type="entry name" value="LysM"/>
    <property type="match status" value="1"/>
</dbReference>
<dbReference type="InterPro" id="IPR016047">
    <property type="entry name" value="M23ase_b-sheet_dom"/>
</dbReference>
<feature type="compositionally biased region" description="Polar residues" evidence="3">
    <location>
        <begin position="448"/>
        <end position="465"/>
    </location>
</feature>
<dbReference type="InterPro" id="IPR050570">
    <property type="entry name" value="Cell_wall_metabolism_enzyme"/>
</dbReference>
<feature type="compositionally biased region" description="Pro residues" evidence="3">
    <location>
        <begin position="290"/>
        <end position="300"/>
    </location>
</feature>
<dbReference type="EMBL" id="JBHMCT010000014">
    <property type="protein sequence ID" value="MFB9557264.1"/>
    <property type="molecule type" value="Genomic_DNA"/>
</dbReference>
<dbReference type="PROSITE" id="PS51782">
    <property type="entry name" value="LYSM"/>
    <property type="match status" value="1"/>
</dbReference>
<name>A0ABV5QW72_9ACTN</name>
<evidence type="ECO:0000256" key="2">
    <source>
        <dbReference type="ARBA" id="ARBA00022801"/>
    </source>
</evidence>
<feature type="compositionally biased region" description="Basic and acidic residues" evidence="3">
    <location>
        <begin position="125"/>
        <end position="137"/>
    </location>
</feature>
<feature type="region of interest" description="Disordered" evidence="3">
    <location>
        <begin position="124"/>
        <end position="148"/>
    </location>
</feature>
<keyword evidence="2" id="KW-0378">Hydrolase</keyword>
<accession>A0ABV5QW72</accession>